<dbReference type="SUPFAM" id="SSF56399">
    <property type="entry name" value="ADP-ribosylation"/>
    <property type="match status" value="1"/>
</dbReference>
<proteinExistence type="predicted"/>
<dbReference type="eggNOG" id="COG3502">
    <property type="taxonomic scope" value="Bacteria"/>
</dbReference>
<gene>
    <name evidence="1" type="ordered locus">RL0571</name>
</gene>
<dbReference type="KEGG" id="rle:RL0571"/>
<dbReference type="PANTHER" id="PTHR34129">
    <property type="entry name" value="BLR1139 PROTEIN"/>
    <property type="match status" value="1"/>
</dbReference>
<dbReference type="PANTHER" id="PTHR34129:SF1">
    <property type="entry name" value="DUF952 DOMAIN-CONTAINING PROTEIN"/>
    <property type="match status" value="1"/>
</dbReference>
<dbReference type="Pfam" id="PF06108">
    <property type="entry name" value="DUF952"/>
    <property type="match status" value="1"/>
</dbReference>
<dbReference type="HOGENOM" id="CLU_129452_0_0_5"/>
<protein>
    <recommendedName>
        <fullName evidence="3">DUF952 domain-containing protein</fullName>
    </recommendedName>
</protein>
<organism evidence="1 2">
    <name type="scientific">Rhizobium johnstonii (strain DSM 114642 / LMG 32736 / 3841)</name>
    <name type="common">Rhizobium leguminosarum bv. viciae</name>
    <dbReference type="NCBI Taxonomy" id="216596"/>
    <lineage>
        <taxon>Bacteria</taxon>
        <taxon>Pseudomonadati</taxon>
        <taxon>Pseudomonadota</taxon>
        <taxon>Alphaproteobacteria</taxon>
        <taxon>Hyphomicrobiales</taxon>
        <taxon>Rhizobiaceae</taxon>
        <taxon>Rhizobium/Agrobacterium group</taxon>
        <taxon>Rhizobium</taxon>
        <taxon>Rhizobium johnstonii</taxon>
    </lineage>
</organism>
<evidence type="ECO:0000313" key="2">
    <source>
        <dbReference type="Proteomes" id="UP000006575"/>
    </source>
</evidence>
<keyword evidence="2" id="KW-1185">Reference proteome</keyword>
<dbReference type="AlphaFoldDB" id="Q1MLT9"/>
<evidence type="ECO:0000313" key="1">
    <source>
        <dbReference type="EMBL" id="CAK06064.1"/>
    </source>
</evidence>
<sequence>MDIAASFRQSPRDQGTAYREAMMTLTPTLYKIVTETLWQQARQTGTFHGAGIDLKDGFIHFSTADQVKQTAALHFAGQSGLLLIAVDGSGLSDKLVFEPSRGGDLFPHLYADLPLAAVLWEALLPLDETGAHVFPELQP</sequence>
<dbReference type="EMBL" id="AM236080">
    <property type="protein sequence ID" value="CAK06064.1"/>
    <property type="molecule type" value="Genomic_DNA"/>
</dbReference>
<name>Q1MLT9_RHIJ3</name>
<reference evidence="1 2" key="1">
    <citation type="journal article" date="2006" name="Genome Biol.">
        <title>The genome of Rhizobium leguminosarum has recognizable core and accessory components.</title>
        <authorList>
            <person name="Young J.W."/>
            <person name="Crossman L.C."/>
            <person name="Johnston A.W.B."/>
            <person name="Thomson N.R."/>
            <person name="Ghazoui Z.F."/>
            <person name="Hull K.H."/>
            <person name="Wexler M."/>
            <person name="Curson A.R.J."/>
            <person name="Todd J.D."/>
            <person name="Poole P.S."/>
            <person name="Mauchline T.H."/>
            <person name="East A.K."/>
            <person name="Quail M.A."/>
            <person name="Churcher C."/>
            <person name="Arrowsmith C."/>
            <person name="Cherevach A."/>
            <person name="Chillingworth T."/>
            <person name="Clarke K."/>
            <person name="Cronin A."/>
            <person name="Davis P."/>
            <person name="Fraser A."/>
            <person name="Hance Z."/>
            <person name="Hauser H."/>
            <person name="Jagels K."/>
            <person name="Moule S."/>
            <person name="Mungall K."/>
            <person name="Norbertczak H."/>
            <person name="Rabbinowitsch E."/>
            <person name="Sanders M."/>
            <person name="Simmonds M."/>
            <person name="Whitehead S."/>
            <person name="Parkhill J."/>
        </authorList>
    </citation>
    <scope>NUCLEOTIDE SEQUENCE [LARGE SCALE GENOMIC DNA]</scope>
    <source>
        <strain evidence="2">DSM 114642 / LMG 32736 / 3841</strain>
    </source>
</reference>
<dbReference type="Gene3D" id="3.20.170.20">
    <property type="entry name" value="Protein of unknown function DUF952"/>
    <property type="match status" value="1"/>
</dbReference>
<dbReference type="Proteomes" id="UP000006575">
    <property type="component" value="Chromosome"/>
</dbReference>
<dbReference type="EnsemblBacteria" id="CAK06064">
    <property type="protein sequence ID" value="CAK06064"/>
    <property type="gene ID" value="RL0571"/>
</dbReference>
<evidence type="ECO:0008006" key="3">
    <source>
        <dbReference type="Google" id="ProtNLM"/>
    </source>
</evidence>
<accession>Q1MLT9</accession>
<dbReference type="InterPro" id="IPR009297">
    <property type="entry name" value="DUF952"/>
</dbReference>